<keyword evidence="2" id="KW-1185">Reference proteome</keyword>
<protein>
    <submittedName>
        <fullName evidence="1">Uncharacterized protein</fullName>
    </submittedName>
</protein>
<gene>
    <name evidence="1" type="ORF">Mal15_00790</name>
</gene>
<dbReference type="EMBL" id="CP036264">
    <property type="protein sequence ID" value="QEF96053.1"/>
    <property type="molecule type" value="Genomic_DNA"/>
</dbReference>
<accession>A0A5B9M5Z2</accession>
<dbReference type="Proteomes" id="UP000321353">
    <property type="component" value="Chromosome"/>
</dbReference>
<evidence type="ECO:0000313" key="1">
    <source>
        <dbReference type="EMBL" id="QEF96053.1"/>
    </source>
</evidence>
<reference evidence="1 2" key="1">
    <citation type="submission" date="2019-02" db="EMBL/GenBank/DDBJ databases">
        <title>Planctomycetal bacteria perform biofilm scaping via a novel small molecule.</title>
        <authorList>
            <person name="Jeske O."/>
            <person name="Boedeker C."/>
            <person name="Wiegand S."/>
            <person name="Breitling P."/>
            <person name="Kallscheuer N."/>
            <person name="Jogler M."/>
            <person name="Rohde M."/>
            <person name="Petersen J."/>
            <person name="Medema M.H."/>
            <person name="Surup F."/>
            <person name="Jogler C."/>
        </authorList>
    </citation>
    <scope>NUCLEOTIDE SEQUENCE [LARGE SCALE GENOMIC DNA]</scope>
    <source>
        <strain evidence="1 2">Mal15</strain>
    </source>
</reference>
<name>A0A5B9M5Z2_9BACT</name>
<proteinExistence type="predicted"/>
<dbReference type="AlphaFoldDB" id="A0A5B9M5Z2"/>
<sequence length="210" mass="23607">MPWPTTDGLRNLTGAEADLVRGAIGMMVDAHVAQLRGEAPQHEYGVDWFDQWDAGQRLWLIERVTAALLGDETIAPSAAMFDATADAIFYEIIGLVQLEIDEGGVGDSERTWRQSVIDASTSQTNRPAAIDPDSVDPDQWQTLITQIADAILGVRLYQRAEAFRDVEYHQTQIFLRDRGLPEDYLTRMPPLRTTTQTQRSIDRIQAYVFV</sequence>
<organism evidence="1 2">
    <name type="scientific">Stieleria maiorica</name>
    <dbReference type="NCBI Taxonomy" id="2795974"/>
    <lineage>
        <taxon>Bacteria</taxon>
        <taxon>Pseudomonadati</taxon>
        <taxon>Planctomycetota</taxon>
        <taxon>Planctomycetia</taxon>
        <taxon>Pirellulales</taxon>
        <taxon>Pirellulaceae</taxon>
        <taxon>Stieleria</taxon>
    </lineage>
</organism>
<evidence type="ECO:0000313" key="2">
    <source>
        <dbReference type="Proteomes" id="UP000321353"/>
    </source>
</evidence>
<dbReference type="RefSeq" id="WP_147865930.1">
    <property type="nucleotide sequence ID" value="NZ_CP036264.1"/>
</dbReference>
<dbReference type="KEGG" id="smam:Mal15_00790"/>